<dbReference type="Proteomes" id="UP001055286">
    <property type="component" value="Unassembled WGS sequence"/>
</dbReference>
<dbReference type="RefSeq" id="WP_238192991.1">
    <property type="nucleotide sequence ID" value="NZ_BPQJ01000042.1"/>
</dbReference>
<keyword evidence="2" id="KW-1185">Reference proteome</keyword>
<sequence length="355" mass="39486">MTIWILPIEGHEQRYTGQWLHHLPVQLAQAAAARGVPASVIQIEGEMPPPVPLAGAFLDFAGTNIFKSTQIAEVARRFQRGEVMPGDTFLITDAWHPGVHQIRYMSALLHIPVRLIGLLHAGHYDPNDFLGRIALQDAGWAKAMERALFEAYDFSVFATQAHAELFRAGVGVAADDQRVAVCGWPMEYLTAELQPHLGQPKENIVLFPHRLAPEKQPKIFKDLAGSFPEWRFVACQETALTKREYHDLLARSRVVFSCSLQETLGIGCYEGVLAGAVPVVPDRLSYREMYTEEFRYPAEWTASGEAYLRHKPALVAHLSAVLDRVVSGGYSLTACEQQLSSFFSGADLYDRVLAS</sequence>
<organism evidence="1 2">
    <name type="scientific">Methylobacterium frigidaeris</name>
    <dbReference type="NCBI Taxonomy" id="2038277"/>
    <lineage>
        <taxon>Bacteria</taxon>
        <taxon>Pseudomonadati</taxon>
        <taxon>Pseudomonadota</taxon>
        <taxon>Alphaproteobacteria</taxon>
        <taxon>Hyphomicrobiales</taxon>
        <taxon>Methylobacteriaceae</taxon>
        <taxon>Methylobacterium</taxon>
    </lineage>
</organism>
<gene>
    <name evidence="1" type="ORF">MPEAHAMD_5767</name>
</gene>
<proteinExistence type="predicted"/>
<dbReference type="AlphaFoldDB" id="A0AA37M7X3"/>
<dbReference type="SUPFAM" id="SSF53756">
    <property type="entry name" value="UDP-Glycosyltransferase/glycogen phosphorylase"/>
    <property type="match status" value="1"/>
</dbReference>
<protein>
    <recommendedName>
        <fullName evidence="3">Glycosyltransferase</fullName>
    </recommendedName>
</protein>
<comment type="caution">
    <text evidence="1">The sequence shown here is derived from an EMBL/GenBank/DDBJ whole genome shotgun (WGS) entry which is preliminary data.</text>
</comment>
<dbReference type="EMBL" id="BPQJ01000042">
    <property type="protein sequence ID" value="GJD65572.1"/>
    <property type="molecule type" value="Genomic_DNA"/>
</dbReference>
<reference evidence="1" key="2">
    <citation type="submission" date="2021-08" db="EMBL/GenBank/DDBJ databases">
        <authorList>
            <person name="Tani A."/>
            <person name="Ola A."/>
            <person name="Ogura Y."/>
            <person name="Katsura K."/>
            <person name="Hayashi T."/>
        </authorList>
    </citation>
    <scope>NUCLEOTIDE SEQUENCE</scope>
    <source>
        <strain evidence="1">JCM 32048</strain>
    </source>
</reference>
<reference evidence="1" key="1">
    <citation type="journal article" date="2016" name="Front. Microbiol.">
        <title>Genome Sequence of the Piezophilic, Mesophilic Sulfate-Reducing Bacterium Desulfovibrio indicus J2T.</title>
        <authorList>
            <person name="Cao J."/>
            <person name="Maignien L."/>
            <person name="Shao Z."/>
            <person name="Alain K."/>
            <person name="Jebbar M."/>
        </authorList>
    </citation>
    <scope>NUCLEOTIDE SEQUENCE</scope>
    <source>
        <strain evidence="1">JCM 32048</strain>
    </source>
</reference>
<evidence type="ECO:0008006" key="3">
    <source>
        <dbReference type="Google" id="ProtNLM"/>
    </source>
</evidence>
<name>A0AA37M7X3_9HYPH</name>
<evidence type="ECO:0000313" key="2">
    <source>
        <dbReference type="Proteomes" id="UP001055286"/>
    </source>
</evidence>
<accession>A0AA37M7X3</accession>
<evidence type="ECO:0000313" key="1">
    <source>
        <dbReference type="EMBL" id="GJD65572.1"/>
    </source>
</evidence>